<evidence type="ECO:0000256" key="2">
    <source>
        <dbReference type="ARBA" id="ARBA00022645"/>
    </source>
</evidence>
<dbReference type="Proteomes" id="UP000445696">
    <property type="component" value="Unassembled WGS sequence"/>
</dbReference>
<dbReference type="SUPFAM" id="SSF56519">
    <property type="entry name" value="Penicillin binding protein dimerisation domain"/>
    <property type="match status" value="1"/>
</dbReference>
<feature type="domain" description="Penicillin-binding protein dimerisation" evidence="6">
    <location>
        <begin position="66"/>
        <end position="196"/>
    </location>
</feature>
<evidence type="ECO:0000313" key="7">
    <source>
        <dbReference type="EMBL" id="MZR22570.1"/>
    </source>
</evidence>
<feature type="transmembrane region" description="Helical" evidence="4">
    <location>
        <begin position="20"/>
        <end position="43"/>
    </location>
</feature>
<dbReference type="PANTHER" id="PTHR30627">
    <property type="entry name" value="PEPTIDOGLYCAN D,D-TRANSPEPTIDASE"/>
    <property type="match status" value="1"/>
</dbReference>
<dbReference type="InterPro" id="IPR005311">
    <property type="entry name" value="PBP_dimer"/>
</dbReference>
<keyword evidence="2" id="KW-0645">Protease</keyword>
<dbReference type="EMBL" id="WTVA01000004">
    <property type="protein sequence ID" value="MZR22570.1"/>
    <property type="molecule type" value="Genomic_DNA"/>
</dbReference>
<dbReference type="Gene3D" id="3.40.710.10">
    <property type="entry name" value="DD-peptidase/beta-lactamase superfamily"/>
    <property type="match status" value="1"/>
</dbReference>
<dbReference type="PANTHER" id="PTHR30627:SF1">
    <property type="entry name" value="PEPTIDOGLYCAN D,D-TRANSPEPTIDASE FTSI"/>
    <property type="match status" value="1"/>
</dbReference>
<dbReference type="InterPro" id="IPR001460">
    <property type="entry name" value="PCN-bd_Tpept"/>
</dbReference>
<accession>A0A845MGL9</accession>
<evidence type="ECO:0000256" key="3">
    <source>
        <dbReference type="ARBA" id="ARBA00023136"/>
    </source>
</evidence>
<name>A0A845MGL9_9PROT</name>
<protein>
    <submittedName>
        <fullName evidence="7">Penicillin-binding protein 2</fullName>
    </submittedName>
</protein>
<dbReference type="OrthoDB" id="9789078at2"/>
<dbReference type="GO" id="GO:0004180">
    <property type="term" value="F:carboxypeptidase activity"/>
    <property type="evidence" value="ECO:0007669"/>
    <property type="project" value="UniProtKB-KW"/>
</dbReference>
<keyword evidence="4" id="KW-1133">Transmembrane helix</keyword>
<sequence>MALRLEGSAKETLEQGRNRLVMAGVIFAFCFVILAGRLIGLAISGIGTEESAISDADMAPPVAVGESKRAEIRDRNGVLLATTLTTASLFAEPKNVIDPKEVATKLTTVLDDMSEATILSKLASARNFVWLKRNLTPHQQYQVNALGIPGLHFRSEEKRFYPMGALVSHVLGFTDVDNRGIAGVEKYFDAQLGGSDESPSQDLMLSIDVRIQHALRDELSRHMSIFRAIGAAGMVMDVQTGEILGMVSLPDFDPNRPADFSGDSKFNRITLGVYEMGSTFKTFTTAMALDSGTVDLQGGYDATEPIRKAGFKIRDDHPKKRWLSVPEIFMYSSNIGAAKMADDVGPKKHKAFLAKLGLLDKPSLEIPEVGAPILPPRWNSLETMTISFGHGLSVSPLQLGTGIAAIVNGGHYINPTVVRRGDGDVVPAREVISAQTSDIMRRLMRLVVEKGTGSKATAEGYLVGGKTGTAEKAVDGRYKRDALIASFVSAFPMDNPRYVVLAMLDEPKGNAQTHGFRSAGWTAAPIVGRLISRIGPILSINPVDEDSEAVQKAMFIPINSKEKKLASF</sequence>
<feature type="domain" description="Penicillin-binding protein transpeptidase" evidence="5">
    <location>
        <begin position="233"/>
        <end position="515"/>
    </location>
</feature>
<dbReference type="Pfam" id="PF03717">
    <property type="entry name" value="PBP_dimer"/>
    <property type="match status" value="1"/>
</dbReference>
<keyword evidence="3 4" id="KW-0472">Membrane</keyword>
<evidence type="ECO:0000256" key="1">
    <source>
        <dbReference type="ARBA" id="ARBA00004370"/>
    </source>
</evidence>
<dbReference type="GO" id="GO:0071555">
    <property type="term" value="P:cell wall organization"/>
    <property type="evidence" value="ECO:0007669"/>
    <property type="project" value="TreeGrafter"/>
</dbReference>
<dbReference type="Gene3D" id="3.90.1310.10">
    <property type="entry name" value="Penicillin-binding protein 2a (Domain 2)"/>
    <property type="match status" value="1"/>
</dbReference>
<keyword evidence="2" id="KW-0378">Hydrolase</keyword>
<dbReference type="SUPFAM" id="SSF56601">
    <property type="entry name" value="beta-lactamase/transpeptidase-like"/>
    <property type="match status" value="1"/>
</dbReference>
<evidence type="ECO:0000313" key="8">
    <source>
        <dbReference type="Proteomes" id="UP000445696"/>
    </source>
</evidence>
<keyword evidence="2" id="KW-0121">Carboxypeptidase</keyword>
<proteinExistence type="predicted"/>
<keyword evidence="8" id="KW-1185">Reference proteome</keyword>
<evidence type="ECO:0000259" key="5">
    <source>
        <dbReference type="Pfam" id="PF00905"/>
    </source>
</evidence>
<gene>
    <name evidence="7" type="ORF">GQF03_09515</name>
</gene>
<dbReference type="GO" id="GO:0008658">
    <property type="term" value="F:penicillin binding"/>
    <property type="evidence" value="ECO:0007669"/>
    <property type="project" value="InterPro"/>
</dbReference>
<comment type="caution">
    <text evidence="7">The sequence shown here is derived from an EMBL/GenBank/DDBJ whole genome shotgun (WGS) entry which is preliminary data.</text>
</comment>
<dbReference type="InterPro" id="IPR036138">
    <property type="entry name" value="PBP_dimer_sf"/>
</dbReference>
<keyword evidence="4" id="KW-0812">Transmembrane</keyword>
<dbReference type="Gene3D" id="3.30.450.330">
    <property type="match status" value="1"/>
</dbReference>
<dbReference type="InterPro" id="IPR050515">
    <property type="entry name" value="Beta-lactam/transpept"/>
</dbReference>
<reference evidence="7 8" key="1">
    <citation type="journal article" date="2014" name="Int. J. Syst. Evol. Microbiol.">
        <title>Sneathiella chungangensis sp. nov., isolated from a marine sand, and emended description of the genus Sneathiella.</title>
        <authorList>
            <person name="Siamphan C."/>
            <person name="Kim H."/>
            <person name="Lee J.S."/>
            <person name="Kim W."/>
        </authorList>
    </citation>
    <scope>NUCLEOTIDE SEQUENCE [LARGE SCALE GENOMIC DNA]</scope>
    <source>
        <strain evidence="7 8">KCTC 32476</strain>
    </source>
</reference>
<comment type="subcellular location">
    <subcellularLocation>
        <location evidence="1">Membrane</location>
    </subcellularLocation>
</comment>
<dbReference type="Pfam" id="PF00905">
    <property type="entry name" value="Transpeptidase"/>
    <property type="match status" value="1"/>
</dbReference>
<dbReference type="GO" id="GO:0005886">
    <property type="term" value="C:plasma membrane"/>
    <property type="evidence" value="ECO:0007669"/>
    <property type="project" value="TreeGrafter"/>
</dbReference>
<dbReference type="InterPro" id="IPR012338">
    <property type="entry name" value="Beta-lactam/transpept-like"/>
</dbReference>
<evidence type="ECO:0000259" key="6">
    <source>
        <dbReference type="Pfam" id="PF03717"/>
    </source>
</evidence>
<organism evidence="7 8">
    <name type="scientific">Sneathiella chungangensis</name>
    <dbReference type="NCBI Taxonomy" id="1418234"/>
    <lineage>
        <taxon>Bacteria</taxon>
        <taxon>Pseudomonadati</taxon>
        <taxon>Pseudomonadota</taxon>
        <taxon>Alphaproteobacteria</taxon>
        <taxon>Sneathiellales</taxon>
        <taxon>Sneathiellaceae</taxon>
        <taxon>Sneathiella</taxon>
    </lineage>
</organism>
<evidence type="ECO:0000256" key="4">
    <source>
        <dbReference type="SAM" id="Phobius"/>
    </source>
</evidence>
<dbReference type="AlphaFoldDB" id="A0A845MGL9"/>